<dbReference type="EMBL" id="CAUWAG010000003">
    <property type="protein sequence ID" value="CAJ2499853.1"/>
    <property type="molecule type" value="Genomic_DNA"/>
</dbReference>
<proteinExistence type="predicted"/>
<dbReference type="AlphaFoldDB" id="A0AAI8V2U8"/>
<dbReference type="Proteomes" id="UP001295740">
    <property type="component" value="Unassembled WGS sequence"/>
</dbReference>
<comment type="caution">
    <text evidence="1">The sequence shown here is derived from an EMBL/GenBank/DDBJ whole genome shotgun (WGS) entry which is preliminary data.</text>
</comment>
<sequence>MSSGFQPINATSSDIGMPDTAERADVCSINFLMNDVCCMSRCSRPSAEGFPTCEQHMEAEATKWEQLTAEPSIPEEASGNATEMDTEEAIVTHCTAPASTDLAQQDLGSDKCLYHMHLEDPRRPRHNKLSKAAEDRLRQAKGEKPKKRCNRTPRFCTTKDCPLPPATGGRRCERHNAEATVRNKALVKLMEGERIVLLLRKASGRRRRRVL</sequence>
<reference evidence="1" key="1">
    <citation type="submission" date="2023-10" db="EMBL/GenBank/DDBJ databases">
        <authorList>
            <person name="Hackl T."/>
        </authorList>
    </citation>
    <scope>NUCLEOTIDE SEQUENCE</scope>
</reference>
<evidence type="ECO:0000313" key="1">
    <source>
        <dbReference type="EMBL" id="CAJ2499853.1"/>
    </source>
</evidence>
<evidence type="ECO:0000313" key="2">
    <source>
        <dbReference type="Proteomes" id="UP001295740"/>
    </source>
</evidence>
<gene>
    <name evidence="1" type="ORF">KHLLAP_LOCUS321</name>
</gene>
<organism evidence="1 2">
    <name type="scientific">Anthostomella pinea</name>
    <dbReference type="NCBI Taxonomy" id="933095"/>
    <lineage>
        <taxon>Eukaryota</taxon>
        <taxon>Fungi</taxon>
        <taxon>Dikarya</taxon>
        <taxon>Ascomycota</taxon>
        <taxon>Pezizomycotina</taxon>
        <taxon>Sordariomycetes</taxon>
        <taxon>Xylariomycetidae</taxon>
        <taxon>Xylariales</taxon>
        <taxon>Xylariaceae</taxon>
        <taxon>Anthostomella</taxon>
    </lineage>
</organism>
<name>A0AAI8V2U8_9PEZI</name>
<accession>A0AAI8V2U8</accession>
<keyword evidence="2" id="KW-1185">Reference proteome</keyword>
<protein>
    <submittedName>
        <fullName evidence="1">Uu.00g027060.m01.CDS01</fullName>
    </submittedName>
</protein>